<evidence type="ECO:0000313" key="20">
    <source>
        <dbReference type="EMBL" id="CAL4802237.1"/>
    </source>
</evidence>
<dbReference type="InterPro" id="IPR003663">
    <property type="entry name" value="Sugar/inositol_transpt"/>
</dbReference>
<protein>
    <recommendedName>
        <fullName evidence="15">Hexose transporter 1</fullName>
    </recommendedName>
</protein>
<evidence type="ECO:0000256" key="2">
    <source>
        <dbReference type="ARBA" id="ARBA00011738"/>
    </source>
</evidence>
<dbReference type="FunFam" id="1.20.1250.20:FF:000218">
    <property type="entry name" value="facilitated trehalose transporter Tret1"/>
    <property type="match status" value="1"/>
</dbReference>
<comment type="catalytic activity">
    <reaction evidence="14">
        <text>D-fructose(out) = D-fructose(in)</text>
        <dbReference type="Rhea" id="RHEA:60372"/>
        <dbReference type="ChEBI" id="CHEBI:37721"/>
    </reaction>
    <physiologicalReaction direction="left-to-right" evidence="14">
        <dbReference type="Rhea" id="RHEA:60373"/>
    </physiologicalReaction>
</comment>
<evidence type="ECO:0000256" key="7">
    <source>
        <dbReference type="ARBA" id="ARBA00022989"/>
    </source>
</evidence>
<keyword evidence="6 17" id="KW-0812">Transmembrane</keyword>
<feature type="transmembrane region" description="Helical" evidence="17">
    <location>
        <begin position="424"/>
        <end position="449"/>
    </location>
</feature>
<sequence>MPESTGGSSTCAVLSVMVASISTLVFGMALGFTSPAIDVMQDTLKVNGKAASVPSDLVVFTSEFEGSLFSSILNFGALAGALLGGPLSQRIGRKRALLLQAPFNAIVWTATSFAHGFGLLILTRFFAGVGVGMCSTVVPTYINEVSPTALRGALGAVFQLACVLGIALCYLLGAYVLVVKNEDGDQLCQWRWLALTPVALSVLLFSLGLFIPESPRWLAWKQRPEAARSALARLRGGARHIPDELEEIHAVVRQASGKVSCGDMLTSQRALLIGLTLMFIQQFSGVNAVIFFQDTIFMSAGLKDADSLGFMVMVVQVVMTAVSIPLMDTAGRKFLLLTACSGMLLCCLGLACFFQFFQDQGWLALVCSFGYIAFFSLGLGPVPWLMMGEVFPGKIRSSASSLAAGFNWTCSFITTETVSGLRGLVGYSGVFGIYGAFLLLGLAFIASLVPETKGRSFAEIEALLSRPRRDVPLIPMDC</sequence>
<comment type="catalytic activity">
    <reaction evidence="13">
        <text>D-glucosamine(out) = D-glucosamine(in)</text>
        <dbReference type="Rhea" id="RHEA:78423"/>
        <dbReference type="ChEBI" id="CHEBI:58723"/>
    </reaction>
    <physiologicalReaction direction="left-to-right" evidence="13">
        <dbReference type="Rhea" id="RHEA:78424"/>
    </physiologicalReaction>
</comment>
<dbReference type="InterPro" id="IPR005828">
    <property type="entry name" value="MFS_sugar_transport-like"/>
</dbReference>
<feature type="transmembrane region" description="Helical" evidence="17">
    <location>
        <begin position="190"/>
        <end position="211"/>
    </location>
</feature>
<feature type="transmembrane region" description="Helical" evidence="17">
    <location>
        <begin position="334"/>
        <end position="356"/>
    </location>
</feature>
<evidence type="ECO:0000256" key="9">
    <source>
        <dbReference type="ARBA" id="ARBA00044637"/>
    </source>
</evidence>
<evidence type="ECO:0000256" key="15">
    <source>
        <dbReference type="ARBA" id="ARBA00044780"/>
    </source>
</evidence>
<reference evidence="20 21" key="2">
    <citation type="submission" date="2024-05" db="EMBL/GenBank/DDBJ databases">
        <authorList>
            <person name="Chen Y."/>
            <person name="Shah S."/>
            <person name="Dougan E. K."/>
            <person name="Thang M."/>
            <person name="Chan C."/>
        </authorList>
    </citation>
    <scope>NUCLEOTIDE SEQUENCE [LARGE SCALE GENOMIC DNA]</scope>
</reference>
<comment type="catalytic activity">
    <reaction evidence="11">
        <text>D-xylose(out) = D-xylose(in)</text>
        <dbReference type="Rhea" id="RHEA:78427"/>
        <dbReference type="ChEBI" id="CHEBI:53455"/>
    </reaction>
    <physiologicalReaction direction="left-to-right" evidence="11">
        <dbReference type="Rhea" id="RHEA:78428"/>
    </physiologicalReaction>
</comment>
<evidence type="ECO:0000256" key="12">
    <source>
        <dbReference type="ARBA" id="ARBA00044662"/>
    </source>
</evidence>
<evidence type="ECO:0000313" key="19">
    <source>
        <dbReference type="EMBL" id="CAI4014925.1"/>
    </source>
</evidence>
<comment type="catalytic activity">
    <reaction evidence="12">
        <text>D-mannose(out) = D-mannose(in)</text>
        <dbReference type="Rhea" id="RHEA:78391"/>
        <dbReference type="ChEBI" id="CHEBI:4208"/>
    </reaction>
    <physiologicalReaction direction="left-to-right" evidence="12">
        <dbReference type="Rhea" id="RHEA:78392"/>
    </physiologicalReaction>
</comment>
<keyword evidence="5" id="KW-0762">Sugar transport</keyword>
<accession>A0A9P1DSN8</accession>
<dbReference type="PRINTS" id="PR00171">
    <property type="entry name" value="SUGRTRNSPORT"/>
</dbReference>
<dbReference type="NCBIfam" id="TIGR00879">
    <property type="entry name" value="SP"/>
    <property type="match status" value="1"/>
</dbReference>
<keyword evidence="4" id="KW-1003">Cell membrane</keyword>
<evidence type="ECO:0000256" key="5">
    <source>
        <dbReference type="ARBA" id="ARBA00022597"/>
    </source>
</evidence>
<comment type="similarity">
    <text evidence="16">Belongs to the major facilitator superfamily. Sugar transporter (TC 2.A.1.1) family.</text>
</comment>
<comment type="catalytic activity">
    <reaction evidence="9">
        <text>D-galactose(in) = D-galactose(out)</text>
        <dbReference type="Rhea" id="RHEA:34915"/>
        <dbReference type="ChEBI" id="CHEBI:4139"/>
    </reaction>
    <physiologicalReaction direction="right-to-left" evidence="9">
        <dbReference type="Rhea" id="RHEA:34917"/>
    </physiologicalReaction>
</comment>
<dbReference type="InterPro" id="IPR050549">
    <property type="entry name" value="MFS_Trehalose_Transporter"/>
</dbReference>
<dbReference type="GO" id="GO:0005886">
    <property type="term" value="C:plasma membrane"/>
    <property type="evidence" value="ECO:0007669"/>
    <property type="project" value="UniProtKB-SubCell"/>
</dbReference>
<dbReference type="EMBL" id="CAMXCT010006507">
    <property type="protein sequence ID" value="CAI4014925.1"/>
    <property type="molecule type" value="Genomic_DNA"/>
</dbReference>
<dbReference type="AlphaFoldDB" id="A0A9P1DSN8"/>
<feature type="transmembrane region" description="Helical" evidence="17">
    <location>
        <begin position="362"/>
        <end position="387"/>
    </location>
</feature>
<dbReference type="EMBL" id="CAMXCT020006507">
    <property type="protein sequence ID" value="CAL1168300.1"/>
    <property type="molecule type" value="Genomic_DNA"/>
</dbReference>
<evidence type="ECO:0000256" key="6">
    <source>
        <dbReference type="ARBA" id="ARBA00022692"/>
    </source>
</evidence>
<dbReference type="PROSITE" id="PS00217">
    <property type="entry name" value="SUGAR_TRANSPORT_2"/>
    <property type="match status" value="1"/>
</dbReference>
<evidence type="ECO:0000313" key="21">
    <source>
        <dbReference type="Proteomes" id="UP001152797"/>
    </source>
</evidence>
<organism evidence="19">
    <name type="scientific">Cladocopium goreaui</name>
    <dbReference type="NCBI Taxonomy" id="2562237"/>
    <lineage>
        <taxon>Eukaryota</taxon>
        <taxon>Sar</taxon>
        <taxon>Alveolata</taxon>
        <taxon>Dinophyceae</taxon>
        <taxon>Suessiales</taxon>
        <taxon>Symbiodiniaceae</taxon>
        <taxon>Cladocopium</taxon>
    </lineage>
</organism>
<evidence type="ECO:0000256" key="13">
    <source>
        <dbReference type="ARBA" id="ARBA00044668"/>
    </source>
</evidence>
<evidence type="ECO:0000256" key="3">
    <source>
        <dbReference type="ARBA" id="ARBA00022448"/>
    </source>
</evidence>
<dbReference type="InterPro" id="IPR005829">
    <property type="entry name" value="Sugar_transporter_CS"/>
</dbReference>
<dbReference type="PROSITE" id="PS50850">
    <property type="entry name" value="MFS"/>
    <property type="match status" value="1"/>
</dbReference>
<keyword evidence="3 16" id="KW-0813">Transport</keyword>
<dbReference type="Gene3D" id="1.20.1250.20">
    <property type="entry name" value="MFS general substrate transporter like domains"/>
    <property type="match status" value="1"/>
</dbReference>
<feature type="transmembrane region" description="Helical" evidence="17">
    <location>
        <begin position="12"/>
        <end position="32"/>
    </location>
</feature>
<gene>
    <name evidence="19" type="ORF">C1SCF055_LOCUS39786</name>
</gene>
<name>A0A9P1DSN8_9DINO</name>
<comment type="caution">
    <text evidence="19">The sequence shown here is derived from an EMBL/GenBank/DDBJ whole genome shotgun (WGS) entry which is preliminary data.</text>
</comment>
<dbReference type="PANTHER" id="PTHR48021:SF1">
    <property type="entry name" value="GH07001P-RELATED"/>
    <property type="match status" value="1"/>
</dbReference>
<proteinExistence type="inferred from homology"/>
<keyword evidence="7 17" id="KW-1133">Transmembrane helix</keyword>
<feature type="transmembrane region" description="Helical" evidence="17">
    <location>
        <begin position="154"/>
        <end position="178"/>
    </location>
</feature>
<dbReference type="Proteomes" id="UP001152797">
    <property type="component" value="Unassembled WGS sequence"/>
</dbReference>
<feature type="transmembrane region" description="Helical" evidence="17">
    <location>
        <begin position="270"/>
        <end position="292"/>
    </location>
</feature>
<evidence type="ECO:0000256" key="8">
    <source>
        <dbReference type="ARBA" id="ARBA00023136"/>
    </source>
</evidence>
<feature type="domain" description="Major facilitator superfamily (MFS) profile" evidence="18">
    <location>
        <begin position="15"/>
        <end position="453"/>
    </location>
</feature>
<dbReference type="GO" id="GO:0022857">
    <property type="term" value="F:transmembrane transporter activity"/>
    <property type="evidence" value="ECO:0007669"/>
    <property type="project" value="InterPro"/>
</dbReference>
<feature type="transmembrane region" description="Helical" evidence="17">
    <location>
        <begin position="121"/>
        <end position="142"/>
    </location>
</feature>
<dbReference type="InterPro" id="IPR020846">
    <property type="entry name" value="MFS_dom"/>
</dbReference>
<feature type="transmembrane region" description="Helical" evidence="17">
    <location>
        <begin position="66"/>
        <end position="84"/>
    </location>
</feature>
<evidence type="ECO:0000256" key="11">
    <source>
        <dbReference type="ARBA" id="ARBA00044656"/>
    </source>
</evidence>
<comment type="subcellular location">
    <subcellularLocation>
        <location evidence="1">Cell membrane</location>
        <topology evidence="1">Multi-pass membrane protein</topology>
    </subcellularLocation>
</comment>
<comment type="catalytic activity">
    <reaction evidence="10">
        <text>D-glucose(out) = D-glucose(in)</text>
        <dbReference type="Rhea" id="RHEA:60376"/>
        <dbReference type="ChEBI" id="CHEBI:4167"/>
    </reaction>
    <physiologicalReaction direction="left-to-right" evidence="10">
        <dbReference type="Rhea" id="RHEA:60377"/>
    </physiologicalReaction>
</comment>
<dbReference type="OrthoDB" id="6612291at2759"/>
<reference evidence="19" key="1">
    <citation type="submission" date="2022-10" db="EMBL/GenBank/DDBJ databases">
        <authorList>
            <person name="Chen Y."/>
            <person name="Dougan E. K."/>
            <person name="Chan C."/>
            <person name="Rhodes N."/>
            <person name="Thang M."/>
        </authorList>
    </citation>
    <scope>NUCLEOTIDE SEQUENCE</scope>
</reference>
<evidence type="ECO:0000256" key="1">
    <source>
        <dbReference type="ARBA" id="ARBA00004651"/>
    </source>
</evidence>
<feature type="transmembrane region" description="Helical" evidence="17">
    <location>
        <begin position="307"/>
        <end position="327"/>
    </location>
</feature>
<evidence type="ECO:0000259" key="18">
    <source>
        <dbReference type="PROSITE" id="PS50850"/>
    </source>
</evidence>
<dbReference type="EMBL" id="CAMXCT030006507">
    <property type="protein sequence ID" value="CAL4802237.1"/>
    <property type="molecule type" value="Genomic_DNA"/>
</dbReference>
<dbReference type="InterPro" id="IPR036259">
    <property type="entry name" value="MFS_trans_sf"/>
</dbReference>
<dbReference type="SUPFAM" id="SSF103473">
    <property type="entry name" value="MFS general substrate transporter"/>
    <property type="match status" value="1"/>
</dbReference>
<comment type="subunit">
    <text evidence="2">Homodimer.</text>
</comment>
<dbReference type="Pfam" id="PF00083">
    <property type="entry name" value="Sugar_tr"/>
    <property type="match status" value="1"/>
</dbReference>
<evidence type="ECO:0000256" key="10">
    <source>
        <dbReference type="ARBA" id="ARBA00044648"/>
    </source>
</evidence>
<keyword evidence="21" id="KW-1185">Reference proteome</keyword>
<dbReference type="PANTHER" id="PTHR48021">
    <property type="match status" value="1"/>
</dbReference>
<evidence type="ECO:0000256" key="17">
    <source>
        <dbReference type="SAM" id="Phobius"/>
    </source>
</evidence>
<keyword evidence="8 17" id="KW-0472">Membrane</keyword>
<evidence type="ECO:0000256" key="4">
    <source>
        <dbReference type="ARBA" id="ARBA00022475"/>
    </source>
</evidence>
<evidence type="ECO:0000256" key="14">
    <source>
        <dbReference type="ARBA" id="ARBA00044710"/>
    </source>
</evidence>
<evidence type="ECO:0000256" key="16">
    <source>
        <dbReference type="RuleBase" id="RU003346"/>
    </source>
</evidence>